<sequence length="241" mass="26999">MIPKDYYKALEIQPKSTLDQIRLAYGAISLSCHPDHVLQLDISYDEKRARLDHFLAATEAFVVLCDQRRRKQYDRDYAVGNLVLSWMEQEPRGGTPVREEPKKKERGNLEGDGRGEVTAPAPTAVATPASTKVTAPASADVPVSMEVVVAAPATRTKKGERRNSPLGLEEAGAEFGFRRAKKGERRKPPPVEFVIQGTPRQVVFAVSWGLLGLTWLIWTYLWPHMGIKSLISFFVLLLFLR</sequence>
<evidence type="ECO:0000313" key="5">
    <source>
        <dbReference type="Proteomes" id="UP000244855"/>
    </source>
</evidence>
<dbReference type="PANTHER" id="PTHR44240:SF10">
    <property type="entry name" value="J DOMAIN-CONTAINING PROTEIN"/>
    <property type="match status" value="1"/>
</dbReference>
<dbReference type="AlphaFoldDB" id="A0A2V1D9B7"/>
<dbReference type="Proteomes" id="UP000244855">
    <property type="component" value="Unassembled WGS sequence"/>
</dbReference>
<dbReference type="InterPro" id="IPR052276">
    <property type="entry name" value="Diphthamide-biosynth_chaperone"/>
</dbReference>
<evidence type="ECO:0000259" key="3">
    <source>
        <dbReference type="PROSITE" id="PS50076"/>
    </source>
</evidence>
<dbReference type="CDD" id="cd06257">
    <property type="entry name" value="DnaJ"/>
    <property type="match status" value="1"/>
</dbReference>
<evidence type="ECO:0000256" key="2">
    <source>
        <dbReference type="SAM" id="Phobius"/>
    </source>
</evidence>
<dbReference type="Gene3D" id="1.10.287.110">
    <property type="entry name" value="DnaJ domain"/>
    <property type="match status" value="1"/>
</dbReference>
<feature type="compositionally biased region" description="Basic and acidic residues" evidence="1">
    <location>
        <begin position="97"/>
        <end position="115"/>
    </location>
</feature>
<dbReference type="EMBL" id="KZ805524">
    <property type="protein sequence ID" value="PVH94690.1"/>
    <property type="molecule type" value="Genomic_DNA"/>
</dbReference>
<name>A0A2V1D9B7_9PLEO</name>
<evidence type="ECO:0000313" key="4">
    <source>
        <dbReference type="EMBL" id="PVH94690.1"/>
    </source>
</evidence>
<proteinExistence type="predicted"/>
<dbReference type="InterPro" id="IPR036869">
    <property type="entry name" value="J_dom_sf"/>
</dbReference>
<feature type="region of interest" description="Disordered" evidence="1">
    <location>
        <begin position="90"/>
        <end position="120"/>
    </location>
</feature>
<dbReference type="Pfam" id="PF00226">
    <property type="entry name" value="DnaJ"/>
    <property type="match status" value="1"/>
</dbReference>
<keyword evidence="2" id="KW-0472">Membrane</keyword>
<dbReference type="InterPro" id="IPR001623">
    <property type="entry name" value="DnaJ_domain"/>
</dbReference>
<evidence type="ECO:0000256" key="1">
    <source>
        <dbReference type="SAM" id="MobiDB-lite"/>
    </source>
</evidence>
<reference evidence="4 5" key="1">
    <citation type="journal article" date="2018" name="Sci. Rep.">
        <title>Comparative genomics provides insights into the lifestyle and reveals functional heterogeneity of dark septate endophytic fungi.</title>
        <authorList>
            <person name="Knapp D.G."/>
            <person name="Nemeth J.B."/>
            <person name="Barry K."/>
            <person name="Hainaut M."/>
            <person name="Henrissat B."/>
            <person name="Johnson J."/>
            <person name="Kuo A."/>
            <person name="Lim J.H.P."/>
            <person name="Lipzen A."/>
            <person name="Nolan M."/>
            <person name="Ohm R.A."/>
            <person name="Tamas L."/>
            <person name="Grigoriev I.V."/>
            <person name="Spatafora J.W."/>
            <person name="Nagy L.G."/>
            <person name="Kovacs G.M."/>
        </authorList>
    </citation>
    <scope>NUCLEOTIDE SEQUENCE [LARGE SCALE GENOMIC DNA]</scope>
    <source>
        <strain evidence="4 5">DSE2036</strain>
    </source>
</reference>
<keyword evidence="2" id="KW-1133">Transmembrane helix</keyword>
<dbReference type="STRING" id="97972.A0A2V1D9B7"/>
<feature type="transmembrane region" description="Helical" evidence="2">
    <location>
        <begin position="224"/>
        <end position="240"/>
    </location>
</feature>
<accession>A0A2V1D9B7</accession>
<keyword evidence="2" id="KW-0812">Transmembrane</keyword>
<dbReference type="SUPFAM" id="SSF46565">
    <property type="entry name" value="Chaperone J-domain"/>
    <property type="match status" value="1"/>
</dbReference>
<dbReference type="PROSITE" id="PS50076">
    <property type="entry name" value="DNAJ_2"/>
    <property type="match status" value="1"/>
</dbReference>
<keyword evidence="5" id="KW-1185">Reference proteome</keyword>
<protein>
    <recommendedName>
        <fullName evidence="3">J domain-containing protein</fullName>
    </recommendedName>
</protein>
<organism evidence="4 5">
    <name type="scientific">Periconia macrospinosa</name>
    <dbReference type="NCBI Taxonomy" id="97972"/>
    <lineage>
        <taxon>Eukaryota</taxon>
        <taxon>Fungi</taxon>
        <taxon>Dikarya</taxon>
        <taxon>Ascomycota</taxon>
        <taxon>Pezizomycotina</taxon>
        <taxon>Dothideomycetes</taxon>
        <taxon>Pleosporomycetidae</taxon>
        <taxon>Pleosporales</taxon>
        <taxon>Massarineae</taxon>
        <taxon>Periconiaceae</taxon>
        <taxon>Periconia</taxon>
    </lineage>
</organism>
<gene>
    <name evidence="4" type="ORF">DM02DRAFT_660818</name>
</gene>
<dbReference type="PANTHER" id="PTHR44240">
    <property type="entry name" value="DNAJ DOMAIN (PROKARYOTIC HEAT SHOCK PROTEIN)-RELATED"/>
    <property type="match status" value="1"/>
</dbReference>
<feature type="domain" description="J" evidence="3">
    <location>
        <begin position="5"/>
        <end position="77"/>
    </location>
</feature>